<accession>A0ABZ0ZXP7</accession>
<name>A0ABZ0ZXP7_9CAUD</name>
<feature type="transmembrane region" description="Helical" evidence="1">
    <location>
        <begin position="44"/>
        <end position="67"/>
    </location>
</feature>
<organism evidence="2 3">
    <name type="scientific">Klebsiella phage vB_KpnP_cmc355D</name>
    <dbReference type="NCBI Taxonomy" id="3110534"/>
    <lineage>
        <taxon>Viruses</taxon>
        <taxon>Duplodnaviria</taxon>
        <taxon>Heunggongvirae</taxon>
        <taxon>Uroviricota</taxon>
        <taxon>Caudoviricetes</taxon>
        <taxon>Autographivirales</taxon>
        <taxon>Autotranscriptaviridae</taxon>
        <taxon>Studiervirinae</taxon>
        <taxon>Benllochvirus</taxon>
        <taxon>Benllochvirus cmc355D</taxon>
    </lineage>
</organism>
<evidence type="ECO:0000256" key="1">
    <source>
        <dbReference type="SAM" id="Phobius"/>
    </source>
</evidence>
<evidence type="ECO:0000313" key="3">
    <source>
        <dbReference type="Proteomes" id="UP001327463"/>
    </source>
</evidence>
<reference evidence="2 3" key="1">
    <citation type="submission" date="2023-12" db="EMBL/GenBank/DDBJ databases">
        <authorList>
            <person name="Geng H."/>
            <person name="Luan G."/>
        </authorList>
    </citation>
    <scope>NUCLEOTIDE SEQUENCE [LARGE SCALE GENOMIC DNA]</scope>
</reference>
<proteinExistence type="predicted"/>
<evidence type="ECO:0000313" key="2">
    <source>
        <dbReference type="EMBL" id="WQZ00603.1"/>
    </source>
</evidence>
<dbReference type="Proteomes" id="UP001327463">
    <property type="component" value="Segment"/>
</dbReference>
<keyword evidence="1" id="KW-0812">Transmembrane</keyword>
<keyword evidence="1" id="KW-1133">Transmembrane helix</keyword>
<dbReference type="EMBL" id="OR915848">
    <property type="protein sequence ID" value="WQZ00603.1"/>
    <property type="molecule type" value="Genomic_DNA"/>
</dbReference>
<feature type="transmembrane region" description="Helical" evidence="1">
    <location>
        <begin position="12"/>
        <end position="32"/>
    </location>
</feature>
<keyword evidence="3" id="KW-1185">Reference proteome</keyword>
<keyword evidence="1" id="KW-0472">Membrane</keyword>
<protein>
    <submittedName>
        <fullName evidence="2">Uncharacterized protein</fullName>
    </submittedName>
</protein>
<sequence length="71" mass="8228">MIEFLKAHAHQATYINTIAALIVAIFLTVLLFRADKEEAYKMLWVTFSLYVLLPSVWNFIKMLVIYFSKGA</sequence>